<evidence type="ECO:0000256" key="7">
    <source>
        <dbReference type="SAM" id="Phobius"/>
    </source>
</evidence>
<dbReference type="InterPro" id="IPR003660">
    <property type="entry name" value="HAMP_dom"/>
</dbReference>
<feature type="transmembrane region" description="Helical" evidence="7">
    <location>
        <begin position="32"/>
        <end position="53"/>
    </location>
</feature>
<reference evidence="10" key="1">
    <citation type="submission" date="2021-03" db="EMBL/GenBank/DDBJ databases">
        <title>Antimicrobial resistance genes in bacteria isolated from Japanese honey, and their potential for conferring macrolide and lincosamide resistance in the American foulbrood pathogen Paenibacillus larvae.</title>
        <authorList>
            <person name="Okamoto M."/>
            <person name="Kumagai M."/>
            <person name="Kanamori H."/>
            <person name="Takamatsu D."/>
        </authorList>
    </citation>
    <scope>NUCLEOTIDE SEQUENCE</scope>
    <source>
        <strain evidence="10">J27TS8</strain>
    </source>
</reference>
<feature type="transmembrane region" description="Helical" evidence="7">
    <location>
        <begin position="192"/>
        <end position="215"/>
    </location>
</feature>
<evidence type="ECO:0000256" key="1">
    <source>
        <dbReference type="ARBA" id="ARBA00004236"/>
    </source>
</evidence>
<evidence type="ECO:0000259" key="9">
    <source>
        <dbReference type="PROSITE" id="PS50885"/>
    </source>
</evidence>
<evidence type="ECO:0000256" key="2">
    <source>
        <dbReference type="ARBA" id="ARBA00022475"/>
    </source>
</evidence>
<dbReference type="PANTHER" id="PTHR32089">
    <property type="entry name" value="METHYL-ACCEPTING CHEMOTAXIS PROTEIN MCPB"/>
    <property type="match status" value="1"/>
</dbReference>
<dbReference type="SMART" id="SM00283">
    <property type="entry name" value="MA"/>
    <property type="match status" value="1"/>
</dbReference>
<dbReference type="RefSeq" id="WP_212934067.1">
    <property type="nucleotide sequence ID" value="NZ_BORC01000005.1"/>
</dbReference>
<dbReference type="GO" id="GO:0007165">
    <property type="term" value="P:signal transduction"/>
    <property type="evidence" value="ECO:0007669"/>
    <property type="project" value="UniProtKB-KW"/>
</dbReference>
<dbReference type="EMBL" id="BORC01000005">
    <property type="protein sequence ID" value="GIN63188.1"/>
    <property type="molecule type" value="Genomic_DNA"/>
</dbReference>
<proteinExistence type="inferred from homology"/>
<dbReference type="Pfam" id="PF00015">
    <property type="entry name" value="MCPsignal"/>
    <property type="match status" value="1"/>
</dbReference>
<keyword evidence="4 6" id="KW-0807">Transducer</keyword>
<evidence type="ECO:0000256" key="5">
    <source>
        <dbReference type="ARBA" id="ARBA00029447"/>
    </source>
</evidence>
<dbReference type="AlphaFoldDB" id="A0A919WK07"/>
<comment type="subcellular location">
    <subcellularLocation>
        <location evidence="1">Cell membrane</location>
    </subcellularLocation>
</comment>
<accession>A0A919WK07</accession>
<evidence type="ECO:0000259" key="8">
    <source>
        <dbReference type="PROSITE" id="PS50111"/>
    </source>
</evidence>
<keyword evidence="2" id="KW-1003">Cell membrane</keyword>
<evidence type="ECO:0000256" key="4">
    <source>
        <dbReference type="ARBA" id="ARBA00023224"/>
    </source>
</evidence>
<evidence type="ECO:0008006" key="12">
    <source>
        <dbReference type="Google" id="ProtNLM"/>
    </source>
</evidence>
<organism evidence="10 11">
    <name type="scientific">Robertmurraya siralis</name>
    <dbReference type="NCBI Taxonomy" id="77777"/>
    <lineage>
        <taxon>Bacteria</taxon>
        <taxon>Bacillati</taxon>
        <taxon>Bacillota</taxon>
        <taxon>Bacilli</taxon>
        <taxon>Bacillales</taxon>
        <taxon>Bacillaceae</taxon>
        <taxon>Robertmurraya</taxon>
    </lineage>
</organism>
<feature type="domain" description="HAMP" evidence="9">
    <location>
        <begin position="216"/>
        <end position="269"/>
    </location>
</feature>
<feature type="domain" description="Methyl-accepting transducer" evidence="8">
    <location>
        <begin position="288"/>
        <end position="538"/>
    </location>
</feature>
<evidence type="ECO:0000313" key="10">
    <source>
        <dbReference type="EMBL" id="GIN63188.1"/>
    </source>
</evidence>
<evidence type="ECO:0000313" key="11">
    <source>
        <dbReference type="Proteomes" id="UP000682111"/>
    </source>
</evidence>
<comment type="caution">
    <text evidence="10">The sequence shown here is derived from an EMBL/GenBank/DDBJ whole genome shotgun (WGS) entry which is preliminary data.</text>
</comment>
<sequence>MKKYRIKALNPLQKMKGWSTKILQKLTLGKRIFLLFVSLLIVAVVGVGFTSYMKAKDITMDTIEKRLERETELIGYIAENLKFVYISDDAYFMQQLDSSVRSQQEVLKKEGIESEVMYIADGTAIPFKVSEKSLPNLSPKLIQEITELEDGVLHRSINNKEYTITFRQLEEIGGIYVMLIPTSAYLQPVQKMVYVTLIGIGISVLVATVIILLLVRTVTKPLNILRNTMREVRGGTFKMTSGIKTTVPEITSLQKSYHSMIEHMSGIIRELQVTTKELAQTGGDLMKSSEQTLDSSHHLISAIDLVRHGAEQTASSSEDNANSFKDMKQLIEAMIVKMEAIFASSNKMNQTAEDGEVNIKELISMIYQFEEDFEHLTGTITEVKQFSSSITKLVGLVSGISEQTKLLALNASIEAVRAGDAGKGFAVVAQEVRKLAEQSSKATEDIANAIGKMENITIGATKEFEQMLTKINMNLKMASASRDSFDELMKEIGEESSRLQGMKQELSQLAGFLPKLEQATVSFTSISQETLASSEEMLSVSDDQIEQIENTNQIGKKLHQLSQTLTEMANRFQFEGQSSTKA</sequence>
<keyword evidence="7" id="KW-1133">Transmembrane helix</keyword>
<protein>
    <recommendedName>
        <fullName evidence="12">Methyl-accepting chemotaxis protein</fullName>
    </recommendedName>
</protein>
<dbReference type="PROSITE" id="PS50885">
    <property type="entry name" value="HAMP"/>
    <property type="match status" value="1"/>
</dbReference>
<dbReference type="InterPro" id="IPR004089">
    <property type="entry name" value="MCPsignal_dom"/>
</dbReference>
<dbReference type="SUPFAM" id="SSF58104">
    <property type="entry name" value="Methyl-accepting chemotaxis protein (MCP) signaling domain"/>
    <property type="match status" value="1"/>
</dbReference>
<dbReference type="Gene3D" id="1.10.287.950">
    <property type="entry name" value="Methyl-accepting chemotaxis protein"/>
    <property type="match status" value="1"/>
</dbReference>
<dbReference type="PROSITE" id="PS50111">
    <property type="entry name" value="CHEMOTAXIS_TRANSDUC_2"/>
    <property type="match status" value="1"/>
</dbReference>
<dbReference type="Gene3D" id="6.10.340.10">
    <property type="match status" value="1"/>
</dbReference>
<dbReference type="Proteomes" id="UP000682111">
    <property type="component" value="Unassembled WGS sequence"/>
</dbReference>
<gene>
    <name evidence="10" type="ORF">J27TS8_31810</name>
</gene>
<keyword evidence="7" id="KW-0812">Transmembrane</keyword>
<keyword evidence="11" id="KW-1185">Reference proteome</keyword>
<name>A0A919WK07_9BACI</name>
<dbReference type="PANTHER" id="PTHR32089:SF112">
    <property type="entry name" value="LYSOZYME-LIKE PROTEIN-RELATED"/>
    <property type="match status" value="1"/>
</dbReference>
<evidence type="ECO:0000256" key="6">
    <source>
        <dbReference type="PROSITE-ProRule" id="PRU00284"/>
    </source>
</evidence>
<keyword evidence="3 7" id="KW-0472">Membrane</keyword>
<comment type="similarity">
    <text evidence="5">Belongs to the methyl-accepting chemotaxis (MCP) protein family.</text>
</comment>
<dbReference type="GO" id="GO:0005886">
    <property type="term" value="C:plasma membrane"/>
    <property type="evidence" value="ECO:0007669"/>
    <property type="project" value="UniProtKB-SubCell"/>
</dbReference>
<evidence type="ECO:0000256" key="3">
    <source>
        <dbReference type="ARBA" id="ARBA00023136"/>
    </source>
</evidence>